<comment type="caution">
    <text evidence="1">The sequence shown here is derived from an EMBL/GenBank/DDBJ whole genome shotgun (WGS) entry which is preliminary data.</text>
</comment>
<evidence type="ECO:0000313" key="2">
    <source>
        <dbReference type="Proteomes" id="UP001189122"/>
    </source>
</evidence>
<organism evidence="1 2">
    <name type="scientific">Spirodela intermedia</name>
    <name type="common">Intermediate duckweed</name>
    <dbReference type="NCBI Taxonomy" id="51605"/>
    <lineage>
        <taxon>Eukaryota</taxon>
        <taxon>Viridiplantae</taxon>
        <taxon>Streptophyta</taxon>
        <taxon>Embryophyta</taxon>
        <taxon>Tracheophyta</taxon>
        <taxon>Spermatophyta</taxon>
        <taxon>Magnoliopsida</taxon>
        <taxon>Liliopsida</taxon>
        <taxon>Araceae</taxon>
        <taxon>Lemnoideae</taxon>
        <taxon>Spirodela</taxon>
    </lineage>
</organism>
<keyword evidence="2" id="KW-1185">Reference proteome</keyword>
<accession>A0ABN7E8Z2</accession>
<protein>
    <submittedName>
        <fullName evidence="1">Uncharacterized protein</fullName>
    </submittedName>
</protein>
<gene>
    <name evidence="1" type="ORF">SI7747_UN020686</name>
</gene>
<proteinExistence type="predicted"/>
<dbReference type="EMBL" id="CACRZD030000099">
    <property type="protein sequence ID" value="CAA6674328.1"/>
    <property type="molecule type" value="Genomic_DNA"/>
</dbReference>
<dbReference type="Proteomes" id="UP001189122">
    <property type="component" value="Unassembled WGS sequence"/>
</dbReference>
<reference evidence="2" key="1">
    <citation type="journal article" date="2020" name="Sci. Rep.">
        <title>Chromosome-scale genome assembly for the duckweed Spirodela intermedia, integrating cytogenetic maps, PacBio and Oxford Nanopore libraries.</title>
        <authorList>
            <person name="Hoang P.T.N."/>
            <person name="Fiebig A."/>
            <person name="Novak P."/>
            <person name="Macas J."/>
            <person name="Cao H.X."/>
            <person name="Stepanenko A."/>
            <person name="Chen G."/>
            <person name="Borisjuk N."/>
            <person name="Scholz U."/>
            <person name="Schubert I."/>
        </authorList>
    </citation>
    <scope>NUCLEOTIDE SEQUENCE [LARGE SCALE GENOMIC DNA]</scope>
</reference>
<name>A0ABN7E8Z2_SPIIN</name>
<evidence type="ECO:0000313" key="1">
    <source>
        <dbReference type="EMBL" id="CAA6674328.1"/>
    </source>
</evidence>
<sequence length="53" mass="6192">MGSIAQYLKFDLSRHPGLMESLLERFKLYLDHQSLMNRDDAVYLRLKFGGDDS</sequence>